<keyword evidence="3" id="KW-1185">Reference proteome</keyword>
<gene>
    <name evidence="2" type="ORF">HAX54_006286</name>
</gene>
<comment type="caution">
    <text evidence="2">The sequence shown here is derived from an EMBL/GenBank/DDBJ whole genome shotgun (WGS) entry which is preliminary data.</text>
</comment>
<proteinExistence type="predicted"/>
<evidence type="ECO:0000313" key="2">
    <source>
        <dbReference type="EMBL" id="MCE5167491.1"/>
    </source>
</evidence>
<feature type="non-terminal residue" evidence="2">
    <location>
        <position position="1"/>
    </location>
</feature>
<dbReference type="EMBL" id="JACEIK010131255">
    <property type="protein sequence ID" value="MCE5167491.1"/>
    <property type="molecule type" value="Genomic_DNA"/>
</dbReference>
<organism evidence="2 3">
    <name type="scientific">Datura stramonium</name>
    <name type="common">Jimsonweed</name>
    <name type="synonym">Common thornapple</name>
    <dbReference type="NCBI Taxonomy" id="4076"/>
    <lineage>
        <taxon>Eukaryota</taxon>
        <taxon>Viridiplantae</taxon>
        <taxon>Streptophyta</taxon>
        <taxon>Embryophyta</taxon>
        <taxon>Tracheophyta</taxon>
        <taxon>Spermatophyta</taxon>
        <taxon>Magnoliopsida</taxon>
        <taxon>eudicotyledons</taxon>
        <taxon>Gunneridae</taxon>
        <taxon>Pentapetalae</taxon>
        <taxon>asterids</taxon>
        <taxon>lamiids</taxon>
        <taxon>Solanales</taxon>
        <taxon>Solanaceae</taxon>
        <taxon>Solanoideae</taxon>
        <taxon>Datureae</taxon>
        <taxon>Datura</taxon>
    </lineage>
</organism>
<accession>A0ABS8Y810</accession>
<evidence type="ECO:0000256" key="1">
    <source>
        <dbReference type="SAM" id="MobiDB-lite"/>
    </source>
</evidence>
<protein>
    <submittedName>
        <fullName evidence="2">Uncharacterized protein</fullName>
    </submittedName>
</protein>
<reference evidence="2 3" key="1">
    <citation type="journal article" date="2021" name="BMC Genomics">
        <title>Datura genome reveals duplications of psychoactive alkaloid biosynthetic genes and high mutation rate following tissue culture.</title>
        <authorList>
            <person name="Rajewski A."/>
            <person name="Carter-House D."/>
            <person name="Stajich J."/>
            <person name="Litt A."/>
        </authorList>
    </citation>
    <scope>NUCLEOTIDE SEQUENCE [LARGE SCALE GENOMIC DNA]</scope>
    <source>
        <strain evidence="2">AR-01</strain>
    </source>
</reference>
<feature type="region of interest" description="Disordered" evidence="1">
    <location>
        <begin position="1"/>
        <end position="23"/>
    </location>
</feature>
<evidence type="ECO:0000313" key="3">
    <source>
        <dbReference type="Proteomes" id="UP000823775"/>
    </source>
</evidence>
<sequence>KQYVQSVEEFRHTQPTDSQGTPLAQEQVERLWLDNCSGTLKGSAYELLRKAYHNRQSGLQGSSSGTKEMD</sequence>
<dbReference type="Proteomes" id="UP000823775">
    <property type="component" value="Unassembled WGS sequence"/>
</dbReference>
<name>A0ABS8Y810_DATST</name>